<organism evidence="4 6">
    <name type="scientific">Geotrypetes seraphini</name>
    <name type="common">Gaboon caecilian</name>
    <name type="synonym">Caecilia seraphini</name>
    <dbReference type="NCBI Taxonomy" id="260995"/>
    <lineage>
        <taxon>Eukaryota</taxon>
        <taxon>Metazoa</taxon>
        <taxon>Chordata</taxon>
        <taxon>Craniata</taxon>
        <taxon>Vertebrata</taxon>
        <taxon>Euteleostomi</taxon>
        <taxon>Amphibia</taxon>
        <taxon>Gymnophiona</taxon>
        <taxon>Geotrypetes</taxon>
    </lineage>
</organism>
<evidence type="ECO:0000256" key="1">
    <source>
        <dbReference type="ARBA" id="ARBA00006903"/>
    </source>
</evidence>
<keyword evidence="4" id="KW-1185">Reference proteome</keyword>
<feature type="region of interest" description="Disordered" evidence="3">
    <location>
        <begin position="1"/>
        <end position="73"/>
    </location>
</feature>
<dbReference type="RefSeq" id="XP_033783131.1">
    <property type="nucleotide sequence ID" value="XM_033927240.1"/>
</dbReference>
<evidence type="ECO:0000256" key="2">
    <source>
        <dbReference type="ARBA" id="ARBA00022553"/>
    </source>
</evidence>
<comment type="similarity">
    <text evidence="1">Belongs to the FAM114 family.</text>
</comment>
<dbReference type="AlphaFoldDB" id="A0A6P8Q848"/>
<dbReference type="OrthoDB" id="5597648at2759"/>
<feature type="compositionally biased region" description="Basic and acidic residues" evidence="3">
    <location>
        <begin position="51"/>
        <end position="67"/>
    </location>
</feature>
<name>A0A6P8Q848_GEOSA</name>
<proteinExistence type="inferred from homology"/>
<dbReference type="PANTHER" id="PTHR12842:SF3">
    <property type="entry name" value="PROTEIN FAM114A2"/>
    <property type="match status" value="1"/>
</dbReference>
<reference evidence="5 6" key="1">
    <citation type="submission" date="2025-04" db="UniProtKB">
        <authorList>
            <consortium name="RefSeq"/>
        </authorList>
    </citation>
    <scope>IDENTIFICATION</scope>
</reference>
<dbReference type="Pfam" id="PF05334">
    <property type="entry name" value="DUF719"/>
    <property type="match status" value="1"/>
</dbReference>
<evidence type="ECO:0000256" key="3">
    <source>
        <dbReference type="SAM" id="MobiDB-lite"/>
    </source>
</evidence>
<dbReference type="Proteomes" id="UP000515159">
    <property type="component" value="Chromosome 18"/>
</dbReference>
<dbReference type="PANTHER" id="PTHR12842">
    <property type="entry name" value="FI01459P"/>
    <property type="match status" value="1"/>
</dbReference>
<accession>A0A6P8Q848</accession>
<dbReference type="CTD" id="10827"/>
<sequence>MASQEEENVTEVQEPAPGDSCGPLEDEPATVTRKRPEAKLPSDVTSAEQQVPKDVEKAGLLWEKDSDPSAISPTGWGYLGSWGKSLMSTASATVATVGQGISTAIEKAETSLGIPSPSELTVDRQGNPEAETSDAAKENESSSPISGAFGVFSSITTAVQNTGKSVLSGGLDALEFIGKKTMDVIAEGDPGFKKTKGLMNRNSTLSQILREAKEKEEQQISDMVSVDSEKKAHYGLFFDDFLGLSHLEALELLSQESEAKVTCIVSALPGKELESLKPELEQLKEAFSLVEFEEEEEEEEREGTKDFAHELAGLFAELHIATKPEKVVRARKAAYEWMAGLNSESEQEDKHGETTVVQSDHRTSVEDIHSFAIRSQAELTAYSIEMFHKTAALVLYCEKQDATALERAKALSQITILMCKELSSLTKQITTHLTAAGVKEKSDVLNPLITTVFLEASNSASYIQDAFQLLLPVLQLSHVQACAEPAEQ</sequence>
<keyword evidence="2" id="KW-0597">Phosphoprotein</keyword>
<dbReference type="GeneID" id="117351650"/>
<dbReference type="KEGG" id="gsh:117351650"/>
<evidence type="ECO:0000313" key="4">
    <source>
        <dbReference type="Proteomes" id="UP000515159"/>
    </source>
</evidence>
<evidence type="ECO:0000313" key="5">
    <source>
        <dbReference type="RefSeq" id="XP_033783130.1"/>
    </source>
</evidence>
<protein>
    <submittedName>
        <fullName evidence="5 6">Protein FAM114A2 isoform X1</fullName>
    </submittedName>
</protein>
<feature type="region of interest" description="Disordered" evidence="3">
    <location>
        <begin position="109"/>
        <end position="143"/>
    </location>
</feature>
<dbReference type="InterPro" id="IPR007998">
    <property type="entry name" value="DUF719"/>
</dbReference>
<gene>
    <name evidence="5 6" type="primary">FAM114A2</name>
</gene>
<evidence type="ECO:0000313" key="6">
    <source>
        <dbReference type="RefSeq" id="XP_033783131.1"/>
    </source>
</evidence>
<dbReference type="RefSeq" id="XP_033783130.1">
    <property type="nucleotide sequence ID" value="XM_033927239.1"/>
</dbReference>